<dbReference type="Gene3D" id="1.20.58.390">
    <property type="entry name" value="Neurotransmitter-gated ion-channel transmembrane domain"/>
    <property type="match status" value="2"/>
</dbReference>
<evidence type="ECO:0000256" key="1">
    <source>
        <dbReference type="SAM" id="Phobius"/>
    </source>
</evidence>
<dbReference type="InterPro" id="IPR038050">
    <property type="entry name" value="Neuro_actylchol_rec"/>
</dbReference>
<dbReference type="InterPro" id="IPR006029">
    <property type="entry name" value="Neurotrans-gated_channel_TM"/>
</dbReference>
<feature type="transmembrane region" description="Helical" evidence="1">
    <location>
        <begin position="7"/>
        <end position="23"/>
    </location>
</feature>
<dbReference type="Proteomes" id="UP000887574">
    <property type="component" value="Unplaced"/>
</dbReference>
<keyword evidence="1" id="KW-0812">Transmembrane</keyword>
<keyword evidence="3" id="KW-1185">Reference proteome</keyword>
<evidence type="ECO:0000313" key="3">
    <source>
        <dbReference type="Proteomes" id="UP000887574"/>
    </source>
</evidence>
<dbReference type="InterPro" id="IPR036719">
    <property type="entry name" value="Neuro-gated_channel_TM_sf"/>
</dbReference>
<evidence type="ECO:0000259" key="2">
    <source>
        <dbReference type="Pfam" id="PF02932"/>
    </source>
</evidence>
<dbReference type="GO" id="GO:0016020">
    <property type="term" value="C:membrane"/>
    <property type="evidence" value="ECO:0007669"/>
    <property type="project" value="InterPro"/>
</dbReference>
<protein>
    <submittedName>
        <fullName evidence="4">Neurotransmitter-gated ion-channel transmembrane domain-containing protein</fullName>
    </submittedName>
</protein>
<dbReference type="Pfam" id="PF02932">
    <property type="entry name" value="Neur_chan_memb"/>
    <property type="match status" value="1"/>
</dbReference>
<feature type="transmembrane region" description="Helical" evidence="1">
    <location>
        <begin position="156"/>
        <end position="177"/>
    </location>
</feature>
<name>A0A915EWR1_9BILA</name>
<feature type="domain" description="Neurotransmitter-gated ion-channel transmembrane" evidence="2">
    <location>
        <begin position="1"/>
        <end position="171"/>
    </location>
</feature>
<keyword evidence="1" id="KW-1133">Transmembrane helix</keyword>
<dbReference type="WBParaSite" id="jg9835">
    <property type="protein sequence ID" value="jg9835"/>
    <property type="gene ID" value="jg9835"/>
</dbReference>
<evidence type="ECO:0000313" key="4">
    <source>
        <dbReference type="WBParaSite" id="jg9835"/>
    </source>
</evidence>
<dbReference type="GO" id="GO:0006811">
    <property type="term" value="P:monoatomic ion transport"/>
    <property type="evidence" value="ECO:0007669"/>
    <property type="project" value="InterPro"/>
</dbReference>
<feature type="transmembrane region" description="Helical" evidence="1">
    <location>
        <begin position="29"/>
        <end position="46"/>
    </location>
</feature>
<keyword evidence="1" id="KW-0472">Membrane</keyword>
<proteinExistence type="predicted"/>
<sequence length="209" mass="24582">MTFVMNIITILVTVIIINIYFRGPTTHVMPPWVKTIFFVLALFLMMRRPQQEEIDGRKPKGFSKKTHNGVKSEFGKSYVKNKYLPGEFIEMSQAQIHHPHCTNQLGMERNASYLGRRRMSQPAIAISEDKLLSKQYITEHLRRDDLHKKIREEWKYVAMVIDRLLLYVFCCNSWWYYGNLVLSSNVFEYVNQTSVIEHLKKSAEAEMVS</sequence>
<reference evidence="4" key="1">
    <citation type="submission" date="2022-11" db="UniProtKB">
        <authorList>
            <consortium name="WormBaseParasite"/>
        </authorList>
    </citation>
    <scope>IDENTIFICATION</scope>
</reference>
<dbReference type="SUPFAM" id="SSF90112">
    <property type="entry name" value="Neurotransmitter-gated ion-channel transmembrane pore"/>
    <property type="match status" value="1"/>
</dbReference>
<accession>A0A915EWR1</accession>
<dbReference type="AlphaFoldDB" id="A0A915EWR1"/>
<organism evidence="3 4">
    <name type="scientific">Ditylenchus dipsaci</name>
    <dbReference type="NCBI Taxonomy" id="166011"/>
    <lineage>
        <taxon>Eukaryota</taxon>
        <taxon>Metazoa</taxon>
        <taxon>Ecdysozoa</taxon>
        <taxon>Nematoda</taxon>
        <taxon>Chromadorea</taxon>
        <taxon>Rhabditida</taxon>
        <taxon>Tylenchina</taxon>
        <taxon>Tylenchomorpha</taxon>
        <taxon>Sphaerularioidea</taxon>
        <taxon>Anguinidae</taxon>
        <taxon>Anguininae</taxon>
        <taxon>Ditylenchus</taxon>
    </lineage>
</organism>